<evidence type="ECO:0000313" key="4">
    <source>
        <dbReference type="Proteomes" id="UP000176923"/>
    </source>
</evidence>
<dbReference type="STRING" id="1798382.A3D77_06265"/>
<dbReference type="InterPro" id="IPR017927">
    <property type="entry name" value="FAD-bd_FR_type"/>
</dbReference>
<evidence type="ECO:0000259" key="2">
    <source>
        <dbReference type="PROSITE" id="PS51384"/>
    </source>
</evidence>
<keyword evidence="1" id="KW-0472">Membrane</keyword>
<feature type="transmembrane region" description="Helical" evidence="1">
    <location>
        <begin position="43"/>
        <end position="63"/>
    </location>
</feature>
<dbReference type="InterPro" id="IPR039261">
    <property type="entry name" value="FNR_nucleotide-bd"/>
</dbReference>
<dbReference type="InterPro" id="IPR050415">
    <property type="entry name" value="MRET"/>
</dbReference>
<dbReference type="SUPFAM" id="SSF52343">
    <property type="entry name" value="Ferredoxin reductase-like, C-terminal NADP-linked domain"/>
    <property type="match status" value="1"/>
</dbReference>
<keyword evidence="1" id="KW-0812">Transmembrane</keyword>
<dbReference type="PROSITE" id="PS51384">
    <property type="entry name" value="FAD_FR"/>
    <property type="match status" value="1"/>
</dbReference>
<dbReference type="InterPro" id="IPR017938">
    <property type="entry name" value="Riboflavin_synthase-like_b-brl"/>
</dbReference>
<dbReference type="AlphaFoldDB" id="A0A1F5ZW99"/>
<dbReference type="SUPFAM" id="SSF63380">
    <property type="entry name" value="Riboflavin synthase domain-like"/>
    <property type="match status" value="1"/>
</dbReference>
<evidence type="ECO:0000313" key="3">
    <source>
        <dbReference type="EMBL" id="OGG16585.1"/>
    </source>
</evidence>
<dbReference type="PRINTS" id="PR00410">
    <property type="entry name" value="PHEHYDRXLASE"/>
</dbReference>
<feature type="transmembrane region" description="Helical" evidence="1">
    <location>
        <begin position="142"/>
        <end position="160"/>
    </location>
</feature>
<dbReference type="Pfam" id="PF00175">
    <property type="entry name" value="NAD_binding_1"/>
    <property type="match status" value="1"/>
</dbReference>
<reference evidence="3 4" key="1">
    <citation type="journal article" date="2016" name="Nat. Commun.">
        <title>Thousands of microbial genomes shed light on interconnected biogeochemical processes in an aquifer system.</title>
        <authorList>
            <person name="Anantharaman K."/>
            <person name="Brown C.T."/>
            <person name="Hug L.A."/>
            <person name="Sharon I."/>
            <person name="Castelle C.J."/>
            <person name="Probst A.J."/>
            <person name="Thomas B.C."/>
            <person name="Singh A."/>
            <person name="Wilkins M.J."/>
            <person name="Karaoz U."/>
            <person name="Brodie E.L."/>
            <person name="Williams K.H."/>
            <person name="Hubbard S.S."/>
            <person name="Banfield J.F."/>
        </authorList>
    </citation>
    <scope>NUCLEOTIDE SEQUENCE [LARGE SCALE GENOMIC DNA]</scope>
</reference>
<sequence>MLEKIDNFLNSITMYRLVLYGLLVISFFAILLGFFGFLPFSGLQLLFGSLLILIVCYISNKLFSVIFQAPTNIESGYITSLILFLIVSPPSNPNETLPLILASVLATGSKYLFTFRRKHFFNPAAISLFILGLLGYGEVIWWVGSTVLLPVVLMAGLLIVRKIRRFHLFFSFLITGIVIILTYRIFDKGNLIISLTEIFTSWPLIFFGTIMLTEPLTTPPTKKLQILYGIIVGIFFGFPFHIGPLYSTPELSLLIGNIFSYLVSSKQRLKLKLIKKEQIAPLVHEFTFMPDKKLSYLSGQYLEWTLPHTNPDTRGNRRYFTVASSPTEKEVKLAIKAYPTSSSSFKKALIGLSPGRYLFASQLAGDFTLPKDKNRKLVFIAGGIGITPFRSMIQYLIHKSEKRNIILFYAVSNADEMVYKNILDQSVKKLGIKIIYVLTNSQKIPSSWKGKTGYITPDMIIKEVPDFVYRLFYLSGPDAMVRSYKKMLSYLSIPKNNIICDYFPGF</sequence>
<organism evidence="3 4">
    <name type="scientific">Candidatus Gottesmanbacteria bacterium RIFCSPHIGHO2_02_FULL_39_11</name>
    <dbReference type="NCBI Taxonomy" id="1798382"/>
    <lineage>
        <taxon>Bacteria</taxon>
        <taxon>Candidatus Gottesmaniibacteriota</taxon>
    </lineage>
</organism>
<feature type="transmembrane region" description="Helical" evidence="1">
    <location>
        <begin position="224"/>
        <end position="242"/>
    </location>
</feature>
<gene>
    <name evidence="3" type="ORF">A3D77_06265</name>
</gene>
<feature type="domain" description="FAD-binding FR-type" evidence="2">
    <location>
        <begin position="266"/>
        <end position="370"/>
    </location>
</feature>
<feature type="transmembrane region" description="Helical" evidence="1">
    <location>
        <begin position="120"/>
        <end position="136"/>
    </location>
</feature>
<protein>
    <recommendedName>
        <fullName evidence="2">FAD-binding FR-type domain-containing protein</fullName>
    </recommendedName>
</protein>
<name>A0A1F5ZW99_9BACT</name>
<comment type="caution">
    <text evidence="3">The sequence shown here is derived from an EMBL/GenBank/DDBJ whole genome shotgun (WGS) entry which is preliminary data.</text>
</comment>
<dbReference type="EMBL" id="MFJL01000011">
    <property type="protein sequence ID" value="OGG16585.1"/>
    <property type="molecule type" value="Genomic_DNA"/>
</dbReference>
<dbReference type="Gene3D" id="2.40.30.10">
    <property type="entry name" value="Translation factors"/>
    <property type="match status" value="1"/>
</dbReference>
<keyword evidence="1" id="KW-1133">Transmembrane helix</keyword>
<dbReference type="InterPro" id="IPR001433">
    <property type="entry name" value="OxRdtase_FAD/NAD-bd"/>
</dbReference>
<feature type="transmembrane region" description="Helical" evidence="1">
    <location>
        <begin position="192"/>
        <end position="212"/>
    </location>
</feature>
<dbReference type="PANTHER" id="PTHR47354">
    <property type="entry name" value="NADH OXIDOREDUCTASE HCR"/>
    <property type="match status" value="1"/>
</dbReference>
<proteinExistence type="predicted"/>
<evidence type="ECO:0000256" key="1">
    <source>
        <dbReference type="SAM" id="Phobius"/>
    </source>
</evidence>
<dbReference type="Gene3D" id="3.40.50.80">
    <property type="entry name" value="Nucleotide-binding domain of ferredoxin-NADP reductase (FNR) module"/>
    <property type="match status" value="1"/>
</dbReference>
<dbReference type="CDD" id="cd00322">
    <property type="entry name" value="FNR_like"/>
    <property type="match status" value="1"/>
</dbReference>
<feature type="transmembrane region" description="Helical" evidence="1">
    <location>
        <begin position="167"/>
        <end position="186"/>
    </location>
</feature>
<accession>A0A1F5ZW99</accession>
<dbReference type="PANTHER" id="PTHR47354:SF5">
    <property type="entry name" value="PROTEIN RFBI"/>
    <property type="match status" value="1"/>
</dbReference>
<feature type="transmembrane region" description="Helical" evidence="1">
    <location>
        <begin position="17"/>
        <end position="37"/>
    </location>
</feature>
<dbReference type="GO" id="GO:0016491">
    <property type="term" value="F:oxidoreductase activity"/>
    <property type="evidence" value="ECO:0007669"/>
    <property type="project" value="InterPro"/>
</dbReference>
<dbReference type="Proteomes" id="UP000176923">
    <property type="component" value="Unassembled WGS sequence"/>
</dbReference>